<dbReference type="Proteomes" id="UP001305498">
    <property type="component" value="Chromosome"/>
</dbReference>
<protein>
    <submittedName>
        <fullName evidence="2">Uncharacterized protein</fullName>
    </submittedName>
</protein>
<dbReference type="AlphaFoldDB" id="A0AA97FI37"/>
<proteinExistence type="predicted"/>
<accession>A0AA97FI37</accession>
<reference evidence="2 3" key="1">
    <citation type="submission" date="2023-02" db="EMBL/GenBank/DDBJ databases">
        <title>Microbacterium betulae sp. nov., isolated from birch wood.</title>
        <authorList>
            <person name="Pasciak M."/>
            <person name="Pawlik K.J."/>
            <person name="Martynowski D."/>
            <person name="Laczmanski L."/>
            <person name="Ciekot J."/>
            <person name="Szponar B."/>
            <person name="Wojcik-Fatla A."/>
            <person name="Mackiewicz B."/>
            <person name="Farian E."/>
            <person name="Cholewa G."/>
            <person name="Cholewa A."/>
            <person name="Dutkiewicz J."/>
        </authorList>
    </citation>
    <scope>NUCLEOTIDE SEQUENCE [LARGE SCALE GENOMIC DNA]</scope>
    <source>
        <strain evidence="2 3">AB</strain>
    </source>
</reference>
<evidence type="ECO:0000313" key="3">
    <source>
        <dbReference type="Proteomes" id="UP001305498"/>
    </source>
</evidence>
<keyword evidence="3" id="KW-1185">Reference proteome</keyword>
<dbReference type="EMBL" id="CP118157">
    <property type="protein sequence ID" value="WOF23633.1"/>
    <property type="molecule type" value="Genomic_DNA"/>
</dbReference>
<name>A0AA97FI37_9MICO</name>
<sequence>MSRNSIAKTVGLYGAVVTKIAKQLGLSFDRSATAAAVEAHRVDLAESRQLLAEKMMAAAHGLLDSLDSPYEVFNFGGKDNTFNSHTLQTSPVEVKRSIMTTAETRPAAAVTRNSPCAHMPRSRGTRPSTRALAS</sequence>
<evidence type="ECO:0000256" key="1">
    <source>
        <dbReference type="SAM" id="MobiDB-lite"/>
    </source>
</evidence>
<evidence type="ECO:0000313" key="2">
    <source>
        <dbReference type="EMBL" id="WOF23633.1"/>
    </source>
</evidence>
<gene>
    <name evidence="2" type="ORF">N8K70_02835</name>
</gene>
<dbReference type="KEGG" id="mbet:N8K70_02835"/>
<dbReference type="RefSeq" id="WP_317140104.1">
    <property type="nucleotide sequence ID" value="NZ_CP118157.1"/>
</dbReference>
<organism evidence="2 3">
    <name type="scientific">Microbacterium betulae</name>
    <dbReference type="NCBI Taxonomy" id="2981139"/>
    <lineage>
        <taxon>Bacteria</taxon>
        <taxon>Bacillati</taxon>
        <taxon>Actinomycetota</taxon>
        <taxon>Actinomycetes</taxon>
        <taxon>Micrococcales</taxon>
        <taxon>Microbacteriaceae</taxon>
        <taxon>Microbacterium</taxon>
    </lineage>
</organism>
<feature type="region of interest" description="Disordered" evidence="1">
    <location>
        <begin position="103"/>
        <end position="134"/>
    </location>
</feature>